<dbReference type="AlphaFoldDB" id="A0A4Q2KA08"/>
<dbReference type="SUPFAM" id="SSF49373">
    <property type="entry name" value="Invasin/intimin cell-adhesion fragments"/>
    <property type="match status" value="2"/>
</dbReference>
<keyword evidence="2" id="KW-0732">Signal</keyword>
<feature type="chain" id="PRO_5039313434" description="BIG2 domain-containing protein" evidence="2">
    <location>
        <begin position="19"/>
        <end position="701"/>
    </location>
</feature>
<accession>A0A4Q2KA08</accession>
<dbReference type="PROSITE" id="PS51257">
    <property type="entry name" value="PROKAR_LIPOPROTEIN"/>
    <property type="match status" value="1"/>
</dbReference>
<dbReference type="RefSeq" id="WP_129224026.1">
    <property type="nucleotide sequence ID" value="NZ_SDOZ01000002.1"/>
</dbReference>
<comment type="caution">
    <text evidence="3">The sequence shown here is derived from an EMBL/GenBank/DDBJ whole genome shotgun (WGS) entry which is preliminary data.</text>
</comment>
<name>A0A4Q2KA08_9FIRM</name>
<dbReference type="EMBL" id="SDOZ01000002">
    <property type="protein sequence ID" value="RXZ61385.1"/>
    <property type="molecule type" value="Genomic_DNA"/>
</dbReference>
<gene>
    <name evidence="3" type="ORF">ESZ91_03070</name>
</gene>
<sequence length="701" mass="76727">MKRFLSCFVLSVTLLLFAGCGGTGDDGGNGNKPEPPQPGQTEVTLRFNADSGWVIHKPTPTNINGVYRYGPCLLLDENGGIGMYTASPGNSYAEWDWGRYRYSADGGKTWGDEVVAVKPTPGQMDSVSTCDPGVFKMGDYYYAGYTSTYEAGGVSNAIFIARSKTPQGPFIEKWTGNGWSVYESRPAMVYDGDPTKFGIGEPSFVVKDNQIYMYYNWWDAEADGTTISQTRVALAEANNENWPATLQEHGVAFDKVYSDEDSSDIKYVEEHDMFIAVNTAKRFSKDSFIAFYESKDGLTFEHSTVIKKNIAQYCHNMGISGDEQGHIKAGDPIYIAYGYATGPNVWANWYTRMHKVTMTAVKPGTEDAQDGFSNSLKPDSEKKTHGGSAIETIHSREPALYLNLTDTTQKISLFSINNDYREEEITGSDKLEYTVQNEDILTVTAGGVIQPKKAGITYVKAVYGGNESAYALIRITVCDNPFTRAIASAGASNLSAINNGGTFATASIAAGNSDRWFGVEGKSAKITGAAIFPKYQGQGFPSVFDLQYRANGEWKDVPGMTGLRFVVNKASSVTPVVLRFSEPVTGDALRIVDKSNADMAFELGEFLPLTGDMAKTELSTLKSEYVLDLSEKPRAQIMLEAVWNIGFCQEYYGPQFVRYSDYDTSVIAIDGNGMATAKKAGETTVTLEFFGQKITCKVTVQ</sequence>
<feature type="signal peptide" evidence="2">
    <location>
        <begin position="1"/>
        <end position="18"/>
    </location>
</feature>
<feature type="region of interest" description="Disordered" evidence="1">
    <location>
        <begin position="367"/>
        <end position="388"/>
    </location>
</feature>
<protein>
    <recommendedName>
        <fullName evidence="5">BIG2 domain-containing protein</fullName>
    </recommendedName>
</protein>
<evidence type="ECO:0000313" key="3">
    <source>
        <dbReference type="EMBL" id="RXZ61385.1"/>
    </source>
</evidence>
<reference evidence="3 4" key="1">
    <citation type="journal article" date="2019" name="Gut">
        <title>Antibiotics-induced monodominance of a novel gut bacterial order.</title>
        <authorList>
            <person name="Hildebrand F."/>
            <person name="Moitinho-Silva L."/>
            <person name="Blasche S."/>
            <person name="Jahn M.T."/>
            <person name="Gossmann T.I."/>
            <person name="Heuerta-Cepas J."/>
            <person name="Hercog R."/>
            <person name="Luetge M."/>
            <person name="Bahram M."/>
            <person name="Pryszlak A."/>
            <person name="Alves R.J."/>
            <person name="Waszak S.M."/>
            <person name="Zhu A."/>
            <person name="Ye L."/>
            <person name="Costea P.I."/>
            <person name="Aalvink S."/>
            <person name="Belzer C."/>
            <person name="Forslund S.K."/>
            <person name="Sunagawa S."/>
            <person name="Hentschel U."/>
            <person name="Merten C."/>
            <person name="Patil K.R."/>
            <person name="Benes V."/>
            <person name="Bork P."/>
        </authorList>
    </citation>
    <scope>NUCLEOTIDE SEQUENCE [LARGE SCALE GENOMIC DNA]</scope>
    <source>
        <strain evidence="3 4">HDS1380</strain>
    </source>
</reference>
<dbReference type="InterPro" id="IPR008964">
    <property type="entry name" value="Invasin/intimin_cell_adhesion"/>
</dbReference>
<evidence type="ECO:0000256" key="2">
    <source>
        <dbReference type="SAM" id="SignalP"/>
    </source>
</evidence>
<dbReference type="OrthoDB" id="9794572at2"/>
<proteinExistence type="predicted"/>
<evidence type="ECO:0000313" key="4">
    <source>
        <dbReference type="Proteomes" id="UP000291269"/>
    </source>
</evidence>
<dbReference type="Gene3D" id="2.115.10.20">
    <property type="entry name" value="Glycosyl hydrolase domain, family 43"/>
    <property type="match status" value="1"/>
</dbReference>
<evidence type="ECO:0000256" key="1">
    <source>
        <dbReference type="SAM" id="MobiDB-lite"/>
    </source>
</evidence>
<dbReference type="Proteomes" id="UP000291269">
    <property type="component" value="Unassembled WGS sequence"/>
</dbReference>
<dbReference type="Gene3D" id="2.60.40.1080">
    <property type="match status" value="2"/>
</dbReference>
<dbReference type="InterPro" id="IPR023296">
    <property type="entry name" value="Glyco_hydro_beta-prop_sf"/>
</dbReference>
<evidence type="ECO:0008006" key="5">
    <source>
        <dbReference type="Google" id="ProtNLM"/>
    </source>
</evidence>
<keyword evidence="4" id="KW-1185">Reference proteome</keyword>
<dbReference type="SUPFAM" id="SSF75005">
    <property type="entry name" value="Arabinanase/levansucrase/invertase"/>
    <property type="match status" value="1"/>
</dbReference>
<organism evidence="3 4">
    <name type="scientific">Candidatus Borkfalkia ceftriaxoniphila</name>
    <dbReference type="NCBI Taxonomy" id="2508949"/>
    <lineage>
        <taxon>Bacteria</taxon>
        <taxon>Bacillati</taxon>
        <taxon>Bacillota</taxon>
        <taxon>Clostridia</taxon>
        <taxon>Christensenellales</taxon>
        <taxon>Christensenellaceae</taxon>
        <taxon>Candidatus Borkfalkia</taxon>
    </lineage>
</organism>